<dbReference type="Pfam" id="PF15299">
    <property type="entry name" value="ALS2CR8"/>
    <property type="match status" value="1"/>
</dbReference>
<dbReference type="OrthoDB" id="2668416at2759"/>
<dbReference type="InterPro" id="IPR029309">
    <property type="entry name" value="CaRF"/>
</dbReference>
<name>A0A212C2C8_CEREH</name>
<comment type="caution">
    <text evidence="1">The sequence shown here is derived from an EMBL/GenBank/DDBJ whole genome shotgun (WGS) entry which is preliminary data.</text>
</comment>
<keyword evidence="2" id="KW-1185">Reference proteome</keyword>
<accession>A0A212C2C8</accession>
<organism evidence="1 2">
    <name type="scientific">Cervus elaphus hippelaphus</name>
    <name type="common">European red deer</name>
    <dbReference type="NCBI Taxonomy" id="46360"/>
    <lineage>
        <taxon>Eukaryota</taxon>
        <taxon>Metazoa</taxon>
        <taxon>Chordata</taxon>
        <taxon>Craniata</taxon>
        <taxon>Vertebrata</taxon>
        <taxon>Euteleostomi</taxon>
        <taxon>Mammalia</taxon>
        <taxon>Eutheria</taxon>
        <taxon>Laurasiatheria</taxon>
        <taxon>Artiodactyla</taxon>
        <taxon>Ruminantia</taxon>
        <taxon>Pecora</taxon>
        <taxon>Cervidae</taxon>
        <taxon>Cervinae</taxon>
        <taxon>Cervus</taxon>
    </lineage>
</organism>
<dbReference type="GO" id="GO:0000978">
    <property type="term" value="F:RNA polymerase II cis-regulatory region sequence-specific DNA binding"/>
    <property type="evidence" value="ECO:0007669"/>
    <property type="project" value="TreeGrafter"/>
</dbReference>
<dbReference type="Proteomes" id="UP000242450">
    <property type="component" value="Chromosome 33"/>
</dbReference>
<dbReference type="AlphaFoldDB" id="A0A212C2C8"/>
<dbReference type="PANTHER" id="PTHR14694:SF1">
    <property type="entry name" value="CALCIUM-RESPONSIVE TRANSCRIPTION FACTOR"/>
    <property type="match status" value="1"/>
</dbReference>
<feature type="non-terminal residue" evidence="1">
    <location>
        <position position="1"/>
    </location>
</feature>
<dbReference type="GO" id="GO:0005634">
    <property type="term" value="C:nucleus"/>
    <property type="evidence" value="ECO:0007669"/>
    <property type="project" value="TreeGrafter"/>
</dbReference>
<dbReference type="PANTHER" id="PTHR14694">
    <property type="entry name" value="CALCIUM-RESPONSIVE TRANSCRIPTION FACTOR"/>
    <property type="match status" value="1"/>
</dbReference>
<evidence type="ECO:0000313" key="1">
    <source>
        <dbReference type="EMBL" id="OWK00153.1"/>
    </source>
</evidence>
<dbReference type="EMBL" id="MKHE01000033">
    <property type="protein sequence ID" value="OWK00153.1"/>
    <property type="molecule type" value="Genomic_DNA"/>
</dbReference>
<sequence>WYVQLPTQQAHQYHELETPCLPLSSSSFPISSLEEEETAIRDENCTLPSRLHPQVAHKIQELVSQGIEQVYAVRKQLRKFVERELFKPDEVPERHNLSFFPTVNDIRNHIHEVQKSLRNGDNIYNSEIIPATLMHGNSQGESVSSKVETSQTRNSLSPEPAHLLSSLSSFQPKIFTHLQGLQLQPRFTSDGSPALISVNNHPSSSPSRLLDSVGSAVMNNNSLLLGQTHCLQTDTPLTPNSSISSTMSNLPGPDQNLVAVDQLVEVEDVEDTETLEGNVHRILLGNVQTIPIQIIDSPPVLIEENSEGTISVNQVKQEPKEPALSLEAKPNLDCKKLSAT</sequence>
<reference evidence="1 2" key="1">
    <citation type="journal article" date="2018" name="Mol. Genet. Genomics">
        <title>The red deer Cervus elaphus genome CerEla1.0: sequencing, annotating, genes, and chromosomes.</title>
        <authorList>
            <person name="Bana N.A."/>
            <person name="Nyiri A."/>
            <person name="Nagy J."/>
            <person name="Frank K."/>
            <person name="Nagy T."/>
            <person name="Steger V."/>
            <person name="Schiller M."/>
            <person name="Lakatos P."/>
            <person name="Sugar L."/>
            <person name="Horn P."/>
            <person name="Barta E."/>
            <person name="Orosz L."/>
        </authorList>
    </citation>
    <scope>NUCLEOTIDE SEQUENCE [LARGE SCALE GENOMIC DNA]</scope>
    <source>
        <strain evidence="1">Hungarian</strain>
    </source>
</reference>
<protein>
    <submittedName>
        <fullName evidence="1">CARF</fullName>
    </submittedName>
</protein>
<evidence type="ECO:0000313" key="2">
    <source>
        <dbReference type="Proteomes" id="UP000242450"/>
    </source>
</evidence>
<gene>
    <name evidence="1" type="ORF">Celaphus_00016061</name>
</gene>
<dbReference type="GO" id="GO:0000981">
    <property type="term" value="F:DNA-binding transcription factor activity, RNA polymerase II-specific"/>
    <property type="evidence" value="ECO:0007669"/>
    <property type="project" value="TreeGrafter"/>
</dbReference>
<proteinExistence type="predicted"/>